<evidence type="ECO:0000313" key="5">
    <source>
        <dbReference type="Proteomes" id="UP000056750"/>
    </source>
</evidence>
<evidence type="ECO:0000256" key="1">
    <source>
        <dbReference type="SAM" id="SignalP"/>
    </source>
</evidence>
<sequence>MNFYFKISLALFSFASFQVYALPEVVVEIKDHLFYPQNVVVPAGKKVRLTFINFDDTPEEIDSFALNREKVIFANSKGIIYIGPLAPGEYPFFGEFHPNSAVGKVVVQSQEEEPNAH</sequence>
<dbReference type="GeneID" id="83258831"/>
<dbReference type="RefSeq" id="WP_057790797.1">
    <property type="nucleotide sequence ID" value="NZ_CAXIBE010000061.1"/>
</dbReference>
<dbReference type="Gene3D" id="2.60.40.420">
    <property type="entry name" value="Cupredoxins - blue copper proteins"/>
    <property type="match status" value="1"/>
</dbReference>
<dbReference type="Proteomes" id="UP001170717">
    <property type="component" value="Unassembled WGS sequence"/>
</dbReference>
<dbReference type="SUPFAM" id="SSF49503">
    <property type="entry name" value="Cupredoxins"/>
    <property type="match status" value="1"/>
</dbReference>
<feature type="domain" description="EfeO-type cupredoxin-like" evidence="2">
    <location>
        <begin position="11"/>
        <end position="107"/>
    </location>
</feature>
<gene>
    <name evidence="3" type="ORF">AVL57_13950</name>
    <name evidence="4" type="ORF">Q4527_08210</name>
</gene>
<dbReference type="InterPro" id="IPR008972">
    <property type="entry name" value="Cupredoxin"/>
</dbReference>
<reference evidence="4" key="2">
    <citation type="submission" date="2023-07" db="EMBL/GenBank/DDBJ databases">
        <title>Genome content predicts the carbon catabolic preferences of heterotrophic bacteria.</title>
        <authorList>
            <person name="Gralka M."/>
        </authorList>
    </citation>
    <scope>NUCLEOTIDE SEQUENCE</scope>
    <source>
        <strain evidence="4">F2M12</strain>
    </source>
</reference>
<evidence type="ECO:0000313" key="4">
    <source>
        <dbReference type="EMBL" id="MDO6577374.1"/>
    </source>
</evidence>
<name>A0AAW7Z1N6_9ALTE</name>
<feature type="signal peptide" evidence="1">
    <location>
        <begin position="1"/>
        <end position="21"/>
    </location>
</feature>
<accession>A0AAW7Z1N6</accession>
<proteinExistence type="predicted"/>
<protein>
    <submittedName>
        <fullName evidence="4">Cupredoxin domain-containing protein</fullName>
    </submittedName>
</protein>
<dbReference type="Pfam" id="PF13473">
    <property type="entry name" value="Cupredoxin_1"/>
    <property type="match status" value="1"/>
</dbReference>
<evidence type="ECO:0000313" key="3">
    <source>
        <dbReference type="EMBL" id="AMJ74970.1"/>
    </source>
</evidence>
<dbReference type="EMBL" id="JAUOQI010000004">
    <property type="protein sequence ID" value="MDO6577374.1"/>
    <property type="molecule type" value="Genomic_DNA"/>
</dbReference>
<organism evidence="4 6">
    <name type="scientific">Alteromonas stellipolaris</name>
    <dbReference type="NCBI Taxonomy" id="233316"/>
    <lineage>
        <taxon>Bacteria</taxon>
        <taxon>Pseudomonadati</taxon>
        <taxon>Pseudomonadota</taxon>
        <taxon>Gammaproteobacteria</taxon>
        <taxon>Alteromonadales</taxon>
        <taxon>Alteromonadaceae</taxon>
        <taxon>Alteromonas/Salinimonas group</taxon>
        <taxon>Alteromonas</taxon>
    </lineage>
</organism>
<dbReference type="EMBL" id="CP013926">
    <property type="protein sequence ID" value="AMJ74970.1"/>
    <property type="molecule type" value="Genomic_DNA"/>
</dbReference>
<keyword evidence="5" id="KW-1185">Reference proteome</keyword>
<dbReference type="InterPro" id="IPR028096">
    <property type="entry name" value="EfeO_Cupredoxin"/>
</dbReference>
<dbReference type="Proteomes" id="UP000056750">
    <property type="component" value="Chromosome"/>
</dbReference>
<dbReference type="KEGG" id="asq:AVL57_13950"/>
<keyword evidence="1" id="KW-0732">Signal</keyword>
<feature type="chain" id="PRO_5043767992" evidence="1">
    <location>
        <begin position="22"/>
        <end position="117"/>
    </location>
</feature>
<reference evidence="3 5" key="1">
    <citation type="submission" date="2015-12" db="EMBL/GenBank/DDBJ databases">
        <title>Intraspecies pangenome expansion in the marine bacterium Alteromonas.</title>
        <authorList>
            <person name="Lopez-Perez M."/>
            <person name="Rodriguez-Valera F."/>
        </authorList>
    </citation>
    <scope>NUCLEOTIDE SEQUENCE [LARGE SCALE GENOMIC DNA]</scope>
    <source>
        <strain evidence="3 5">LMG 21861</strain>
    </source>
</reference>
<dbReference type="AlphaFoldDB" id="A0AAW7Z1N6"/>
<evidence type="ECO:0000313" key="6">
    <source>
        <dbReference type="Proteomes" id="UP001170717"/>
    </source>
</evidence>
<evidence type="ECO:0000259" key="2">
    <source>
        <dbReference type="Pfam" id="PF13473"/>
    </source>
</evidence>